<keyword evidence="2" id="KW-1185">Reference proteome</keyword>
<reference evidence="2" key="3">
    <citation type="journal article" date="2018" name="Mol. Plant Microbe Interact.">
        <title>Genome sequence resources for the wheat stripe rust pathogen (Puccinia striiformis f. sp. tritici) and the barley stripe rust pathogen (Puccinia striiformis f. sp. hordei).</title>
        <authorList>
            <person name="Xia C."/>
            <person name="Wang M."/>
            <person name="Yin C."/>
            <person name="Cornejo O.E."/>
            <person name="Hulbert S.H."/>
            <person name="Chen X."/>
        </authorList>
    </citation>
    <scope>NUCLEOTIDE SEQUENCE [LARGE SCALE GENOMIC DNA]</scope>
    <source>
        <strain evidence="2">93TX-2</strain>
    </source>
</reference>
<dbReference type="AlphaFoldDB" id="A0A2S4W8K9"/>
<accession>A0A2S4W8K9</accession>
<reference evidence="2" key="2">
    <citation type="journal article" date="2018" name="BMC Genomics">
        <title>Genomic insights into host adaptation between the wheat stripe rust pathogen (Puccinia striiformis f. sp. tritici) and the barley stripe rust pathogen (Puccinia striiformis f. sp. hordei).</title>
        <authorList>
            <person name="Xia C."/>
            <person name="Wang M."/>
            <person name="Yin C."/>
            <person name="Cornejo O.E."/>
            <person name="Hulbert S.H."/>
            <person name="Chen X."/>
        </authorList>
    </citation>
    <scope>NUCLEOTIDE SEQUENCE [LARGE SCALE GENOMIC DNA]</scope>
    <source>
        <strain evidence="2">93TX-2</strain>
    </source>
</reference>
<name>A0A2S4W8K9_9BASI</name>
<evidence type="ECO:0000313" key="2">
    <source>
        <dbReference type="Proteomes" id="UP000238274"/>
    </source>
</evidence>
<dbReference type="VEuPathDB" id="FungiDB:PSHT_06194"/>
<organism evidence="1 2">
    <name type="scientific">Puccinia striiformis</name>
    <dbReference type="NCBI Taxonomy" id="27350"/>
    <lineage>
        <taxon>Eukaryota</taxon>
        <taxon>Fungi</taxon>
        <taxon>Dikarya</taxon>
        <taxon>Basidiomycota</taxon>
        <taxon>Pucciniomycotina</taxon>
        <taxon>Pucciniomycetes</taxon>
        <taxon>Pucciniales</taxon>
        <taxon>Pucciniaceae</taxon>
        <taxon>Puccinia</taxon>
    </lineage>
</organism>
<evidence type="ECO:0000313" key="1">
    <source>
        <dbReference type="EMBL" id="POW18099.1"/>
    </source>
</evidence>
<dbReference type="VEuPathDB" id="FungiDB:PSTT_03481"/>
<dbReference type="VEuPathDB" id="FungiDB:PSTT_03480"/>
<reference evidence="1 2" key="1">
    <citation type="submission" date="2017-12" db="EMBL/GenBank/DDBJ databases">
        <title>Gene loss provides genomic basis for host adaptation in cereal stripe rust fungi.</title>
        <authorList>
            <person name="Xia C."/>
        </authorList>
    </citation>
    <scope>NUCLEOTIDE SEQUENCE [LARGE SCALE GENOMIC DNA]</scope>
    <source>
        <strain evidence="1 2">93TX-2</strain>
    </source>
</reference>
<dbReference type="Proteomes" id="UP000238274">
    <property type="component" value="Unassembled WGS sequence"/>
</dbReference>
<dbReference type="PANTHER" id="PTHR33069">
    <property type="entry name" value="CHROMOSOME 7, WHOLE GENOME SHOTGUN SEQUENCE-RELATED"/>
    <property type="match status" value="1"/>
</dbReference>
<gene>
    <name evidence="1" type="ORF">PSHT_06194</name>
</gene>
<dbReference type="PANTHER" id="PTHR33069:SF3">
    <property type="entry name" value="DYNEIN HEAVY CHAIN TAIL DOMAIN-CONTAINING PROTEIN"/>
    <property type="match status" value="1"/>
</dbReference>
<dbReference type="EMBL" id="PKSM01000071">
    <property type="protein sequence ID" value="POW18099.1"/>
    <property type="molecule type" value="Genomic_DNA"/>
</dbReference>
<sequence>MAGYIENGLDGLMLNAYEKDELRRQGDLVIEGFRILGNNHWTTTRGPHDTIGCPHHPAEYLPDRLDCKKSANRFHWNIPSLLRQQITRHSESLDPFLLQSQPGPTLKLILEIQLEIDESLNQIKDVFYNIPSSPQKSSSTRLDDRHLEDFKDFRTIGLQEQFKHLARRNQKLFSISRDLILHLKLSQGEPKFPTDLDSIREEMKDGTTDSIEATKQILSHHISLSLDYDSCTRKPLPQMHFLGIIFAPHVIICCSNTRSSSLDGFSRVSPGGQHGDLSGRTPPNLQGKWLVLCLPRLVRGRASKEIMAGLIEKRLDDLTLNASKKEQLRRQGDLVIKGFRALADEKPFKRLCPNHPSKCPHRTAEYPPHLTDSENSANRFHWSSPSQLGQQITKFSELLDPSLLRSQPGHTLKLILEIQSGIRESLDEIKDVLREIPLCPRVSSKTRVDDGHLHDFKDFRTIGLENEFKDLTRLIKKLFSTSEGHILDMRLPHEADELPYDEGEFPLNKDRLREVIIRRTSESSEATKRVIQWIEASEFDLVRQDWMSYTRRIDSAIVDVVGYMDDALDPELKLAEGMLAISKLSRVLLKKLSKQGTSSKEGIRLYTDLCSKQLTSLLKFGSQLHMSVREFADVISRLIPVFRYDYEARKLRELLKPLETNFEHPLALISSHFVPILAADYDGSPVENDYREWLVTWSTQFGVAIRNFKDTIRAFGRHPPYIERSRLW</sequence>
<protein>
    <submittedName>
        <fullName evidence="1">Uncharacterized protein</fullName>
    </submittedName>
</protein>
<proteinExistence type="predicted"/>
<comment type="caution">
    <text evidence="1">The sequence shown here is derived from an EMBL/GenBank/DDBJ whole genome shotgun (WGS) entry which is preliminary data.</text>
</comment>